<dbReference type="Gene3D" id="3.40.109.10">
    <property type="entry name" value="NADH Oxidase"/>
    <property type="match status" value="1"/>
</dbReference>
<comment type="cofactor">
    <cofactor evidence="1">
        <name>FMN</name>
        <dbReference type="ChEBI" id="CHEBI:58210"/>
    </cofactor>
</comment>
<keyword evidence="6" id="KW-0560">Oxidoreductase</keyword>
<evidence type="ECO:0000256" key="2">
    <source>
        <dbReference type="ARBA" id="ARBA00007118"/>
    </source>
</evidence>
<dbReference type="PANTHER" id="PTHR43673:SF2">
    <property type="entry name" value="NITROREDUCTASE"/>
    <property type="match status" value="1"/>
</dbReference>
<reference evidence="8 9" key="1">
    <citation type="submission" date="2018-05" db="EMBL/GenBank/DDBJ databases">
        <title>Brumimicrobium oceani sp. nov., isolated from coastal sediment.</title>
        <authorList>
            <person name="Kou Y."/>
        </authorList>
    </citation>
    <scope>NUCLEOTIDE SEQUENCE [LARGE SCALE GENOMIC DNA]</scope>
    <source>
        <strain evidence="8 9">C305</strain>
    </source>
</reference>
<reference evidence="8 9" key="2">
    <citation type="submission" date="2018-05" db="EMBL/GenBank/DDBJ databases">
        <authorList>
            <person name="Lanie J.A."/>
            <person name="Ng W.-L."/>
            <person name="Kazmierczak K.M."/>
            <person name="Andrzejewski T.M."/>
            <person name="Davidsen T.M."/>
            <person name="Wayne K.J."/>
            <person name="Tettelin H."/>
            <person name="Glass J.I."/>
            <person name="Rusch D."/>
            <person name="Podicherti R."/>
            <person name="Tsui H.-C.T."/>
            <person name="Winkler M.E."/>
        </authorList>
    </citation>
    <scope>NUCLEOTIDE SEQUENCE [LARGE SCALE GENOMIC DNA]</scope>
    <source>
        <strain evidence="8 9">C305</strain>
    </source>
</reference>
<sequence length="209" mass="23686">MKLIEGLKWRYAVKKYDTAKKVTPQDIDTIKQAIQLSASSYGLQPYKVLEVTNPELREKLKPLSWNQAQITEASHLFIFCHSIALSDEEVEDSIKFRAEVREIELEKLIGYGDFVKGKLHEKSKEELFHWSAKQAYLGLANAMNACAELKIDSSPIEGFEIGEVNELLGLEKEGLSAGVMLAVGYRHAEDGVQHLNKFRKSIDTLFEEL</sequence>
<dbReference type="Proteomes" id="UP000245370">
    <property type="component" value="Unassembled WGS sequence"/>
</dbReference>
<gene>
    <name evidence="8" type="ORF">DIT68_15540</name>
</gene>
<evidence type="ECO:0000256" key="5">
    <source>
        <dbReference type="ARBA" id="ARBA00022857"/>
    </source>
</evidence>
<dbReference type="SUPFAM" id="SSF55469">
    <property type="entry name" value="FMN-dependent nitroreductase-like"/>
    <property type="match status" value="1"/>
</dbReference>
<dbReference type="CDD" id="cd02149">
    <property type="entry name" value="NfsB-like"/>
    <property type="match status" value="1"/>
</dbReference>
<dbReference type="InterPro" id="IPR029479">
    <property type="entry name" value="Nitroreductase"/>
</dbReference>
<name>A0A2U2X0F7_9FLAO</name>
<protein>
    <submittedName>
        <fullName evidence="8">NAD(P)H-dependent oxidoreductase</fullName>
    </submittedName>
</protein>
<evidence type="ECO:0000256" key="3">
    <source>
        <dbReference type="ARBA" id="ARBA00022630"/>
    </source>
</evidence>
<proteinExistence type="inferred from homology"/>
<dbReference type="PANTHER" id="PTHR43673">
    <property type="entry name" value="NAD(P)H NITROREDUCTASE YDGI-RELATED"/>
    <property type="match status" value="1"/>
</dbReference>
<dbReference type="GO" id="GO:0016491">
    <property type="term" value="F:oxidoreductase activity"/>
    <property type="evidence" value="ECO:0007669"/>
    <property type="project" value="UniProtKB-KW"/>
</dbReference>
<feature type="domain" description="Nitroreductase" evidence="7">
    <location>
        <begin position="7"/>
        <end position="185"/>
    </location>
</feature>
<dbReference type="Pfam" id="PF00881">
    <property type="entry name" value="Nitroreductase"/>
    <property type="match status" value="1"/>
</dbReference>
<dbReference type="InterPro" id="IPR033878">
    <property type="entry name" value="NfsB-like"/>
</dbReference>
<evidence type="ECO:0000256" key="6">
    <source>
        <dbReference type="ARBA" id="ARBA00023002"/>
    </source>
</evidence>
<dbReference type="InterPro" id="IPR000415">
    <property type="entry name" value="Nitroreductase-like"/>
</dbReference>
<accession>A0A2U2X0F7</accession>
<keyword evidence="3" id="KW-0285">Flavoprotein</keyword>
<comment type="similarity">
    <text evidence="2">Belongs to the nitroreductase family.</text>
</comment>
<evidence type="ECO:0000313" key="8">
    <source>
        <dbReference type="EMBL" id="PWH81268.1"/>
    </source>
</evidence>
<evidence type="ECO:0000259" key="7">
    <source>
        <dbReference type="Pfam" id="PF00881"/>
    </source>
</evidence>
<dbReference type="OrthoDB" id="9809288at2"/>
<keyword evidence="4" id="KW-0288">FMN</keyword>
<evidence type="ECO:0000256" key="4">
    <source>
        <dbReference type="ARBA" id="ARBA00022643"/>
    </source>
</evidence>
<dbReference type="AlphaFoldDB" id="A0A2U2X0F7"/>
<comment type="caution">
    <text evidence="8">The sequence shown here is derived from an EMBL/GenBank/DDBJ whole genome shotgun (WGS) entry which is preliminary data.</text>
</comment>
<keyword evidence="9" id="KW-1185">Reference proteome</keyword>
<evidence type="ECO:0000256" key="1">
    <source>
        <dbReference type="ARBA" id="ARBA00001917"/>
    </source>
</evidence>
<dbReference type="EMBL" id="QFRJ01000020">
    <property type="protein sequence ID" value="PWH81268.1"/>
    <property type="molecule type" value="Genomic_DNA"/>
</dbReference>
<organism evidence="8 9">
    <name type="scientific">Brumimicrobium oceani</name>
    <dbReference type="NCBI Taxonomy" id="2100725"/>
    <lineage>
        <taxon>Bacteria</taxon>
        <taxon>Pseudomonadati</taxon>
        <taxon>Bacteroidota</taxon>
        <taxon>Flavobacteriia</taxon>
        <taxon>Flavobacteriales</taxon>
        <taxon>Crocinitomicaceae</taxon>
        <taxon>Brumimicrobium</taxon>
    </lineage>
</organism>
<evidence type="ECO:0000313" key="9">
    <source>
        <dbReference type="Proteomes" id="UP000245370"/>
    </source>
</evidence>
<keyword evidence="5" id="KW-0521">NADP</keyword>
<dbReference type="RefSeq" id="WP_109360748.1">
    <property type="nucleotide sequence ID" value="NZ_QFRJ01000020.1"/>
</dbReference>